<protein>
    <submittedName>
        <fullName evidence="3">HalOD1 output domain-containing protein</fullName>
    </submittedName>
</protein>
<evidence type="ECO:0000256" key="1">
    <source>
        <dbReference type="SAM" id="MobiDB-lite"/>
    </source>
</evidence>
<evidence type="ECO:0000313" key="3">
    <source>
        <dbReference type="EMBL" id="MFC6767737.1"/>
    </source>
</evidence>
<dbReference type="RefSeq" id="WP_273740603.1">
    <property type="nucleotide sequence ID" value="NZ_JAQIVI010000418.1"/>
</dbReference>
<dbReference type="InterPro" id="IPR040624">
    <property type="entry name" value="HalOD1"/>
</dbReference>
<dbReference type="AlphaFoldDB" id="A0ABD5SS06"/>
<feature type="region of interest" description="Disordered" evidence="1">
    <location>
        <begin position="1"/>
        <end position="24"/>
    </location>
</feature>
<comment type="caution">
    <text evidence="3">The sequence shown here is derived from an EMBL/GenBank/DDBJ whole genome shotgun (WGS) entry which is preliminary data.</text>
</comment>
<gene>
    <name evidence="3" type="ORF">ACFQE6_22915</name>
</gene>
<dbReference type="Proteomes" id="UP001596383">
    <property type="component" value="Unassembled WGS sequence"/>
</dbReference>
<dbReference type="EMBL" id="JBHSWV010000418">
    <property type="protein sequence ID" value="MFC6767737.1"/>
    <property type="molecule type" value="Genomic_DNA"/>
</dbReference>
<feature type="compositionally biased region" description="Basic and acidic residues" evidence="1">
    <location>
        <begin position="8"/>
        <end position="24"/>
    </location>
</feature>
<name>A0ABD5SS06_9EURY</name>
<proteinExistence type="predicted"/>
<reference evidence="3 4" key="1">
    <citation type="journal article" date="2019" name="Int. J. Syst. Evol. Microbiol.">
        <title>The Global Catalogue of Microorganisms (GCM) 10K type strain sequencing project: providing services to taxonomists for standard genome sequencing and annotation.</title>
        <authorList>
            <consortium name="The Broad Institute Genomics Platform"/>
            <consortium name="The Broad Institute Genome Sequencing Center for Infectious Disease"/>
            <person name="Wu L."/>
            <person name="Ma J."/>
        </authorList>
    </citation>
    <scope>NUCLEOTIDE SEQUENCE [LARGE SCALE GENOMIC DNA]</scope>
    <source>
        <strain evidence="3 4">LMG 29247</strain>
    </source>
</reference>
<organism evidence="3 4">
    <name type="scientific">Natrinema soli</name>
    <dbReference type="NCBI Taxonomy" id="1930624"/>
    <lineage>
        <taxon>Archaea</taxon>
        <taxon>Methanobacteriati</taxon>
        <taxon>Methanobacteriota</taxon>
        <taxon>Stenosarchaea group</taxon>
        <taxon>Halobacteria</taxon>
        <taxon>Halobacteriales</taxon>
        <taxon>Natrialbaceae</taxon>
        <taxon>Natrinema</taxon>
    </lineage>
</organism>
<keyword evidence="4" id="KW-1185">Reference proteome</keyword>
<evidence type="ECO:0000259" key="2">
    <source>
        <dbReference type="Pfam" id="PF18545"/>
    </source>
</evidence>
<accession>A0ABD5SS06</accession>
<feature type="domain" description="Halobacterial output" evidence="2">
    <location>
        <begin position="24"/>
        <end position="97"/>
    </location>
</feature>
<evidence type="ECO:0000313" key="4">
    <source>
        <dbReference type="Proteomes" id="UP001596383"/>
    </source>
</evidence>
<sequence>MSDPNRNPADDDRPVLAERTHDESTPASIATVYAISAALDTDPIDCTTELGFTLYDHIDPEALDALVTQTDRNGDVTVELSLDEYLLRITDGGRIRVLGPSESAGSDNPPR</sequence>
<dbReference type="Pfam" id="PF18545">
    <property type="entry name" value="HalOD1"/>
    <property type="match status" value="1"/>
</dbReference>